<feature type="compositionally biased region" description="Basic and acidic residues" evidence="1">
    <location>
        <begin position="136"/>
        <end position="151"/>
    </location>
</feature>
<feature type="region of interest" description="Disordered" evidence="1">
    <location>
        <begin position="1"/>
        <end position="158"/>
    </location>
</feature>
<feature type="region of interest" description="Disordered" evidence="1">
    <location>
        <begin position="431"/>
        <end position="630"/>
    </location>
</feature>
<accession>A0A0F4G756</accession>
<feature type="compositionally biased region" description="Low complexity" evidence="1">
    <location>
        <begin position="457"/>
        <end position="469"/>
    </location>
</feature>
<gene>
    <name evidence="2" type="ORF">TI39_contig4367g00003</name>
</gene>
<feature type="compositionally biased region" description="Pro residues" evidence="1">
    <location>
        <begin position="258"/>
        <end position="268"/>
    </location>
</feature>
<comment type="caution">
    <text evidence="2">The sequence shown here is derived from an EMBL/GenBank/DDBJ whole genome shotgun (WGS) entry which is preliminary data.</text>
</comment>
<feature type="compositionally biased region" description="Polar residues" evidence="1">
    <location>
        <begin position="564"/>
        <end position="576"/>
    </location>
</feature>
<feature type="compositionally biased region" description="Low complexity" evidence="1">
    <location>
        <begin position="541"/>
        <end position="550"/>
    </location>
</feature>
<feature type="region of interest" description="Disordered" evidence="1">
    <location>
        <begin position="232"/>
        <end position="354"/>
    </location>
</feature>
<sequence length="753" mass="82029">MSSPQPIAALKRPPLRNAGSSSSSSLRPQDAYAHPYTSPSAASSSSSLSGLEQCSPGHNTTSFQDFIKQTRSINPNKPLPPTPLASPPSLGPSQDGTRAVKKRSSSVYSRTQSQWLPTSYPFQDPDFDVDPLPPLRPKDHDDNPYKLRDLPPVDNTNFLEPRPFAPLLISPSSSNGDLRPEPTPLALNDTTVLIPQVPSPAKSTPRTKARLMSISKAKRDAKAPGAVHLLPEELRAQNARRTERHSRLDSLDMLGLGGPPPPPPPPLPVSTVNGQAFAENSRRLSASRNSERSDGTYDVLKNSFHVGTGPSREMLPPQDSQERVTLKVPAGVRPRRSDEEERGRPRERIRRGNDLSVSPKKLFVHDMYPYEKAGKAPSESSNDTAGYDFFLAQYDRRPSAPRSFTTMSSTADNDEEVRQHMKMVPQPLFQSKAQAHPRKESSAGGSLLSQWRPNAAGSQESFSSGKSSGFPLRLSMESLQSIGTGRDSKGSTTGMIPISPPVGQGRQTEQRRNIDDSDRRRRDPRSERPALPTIDQSFDTSSPRPSASSSVRGNSKYDHRRNISETSTQASQTKTPLYQRAMNGVTKHVRKTSKLSDTSTTSTASPIAAPGSPHLLPSPVKNLPSSGWTGSAKATWEAAKSRAQRSRASISIPAPTRLLAERMETLSDRHEDSFPGLINLTSINGLGTKVMENFREGKAAKRREGLKKMITVVGVGNRSVGRGTSEASSEVEWDSEFEDEGGGRKGDGGEDWL</sequence>
<evidence type="ECO:0000256" key="1">
    <source>
        <dbReference type="SAM" id="MobiDB-lite"/>
    </source>
</evidence>
<feature type="compositionally biased region" description="Basic and acidic residues" evidence="1">
    <location>
        <begin position="335"/>
        <end position="353"/>
    </location>
</feature>
<feature type="region of interest" description="Disordered" evidence="1">
    <location>
        <begin position="719"/>
        <end position="753"/>
    </location>
</feature>
<dbReference type="AlphaFoldDB" id="A0A0F4G756"/>
<evidence type="ECO:0000313" key="3">
    <source>
        <dbReference type="Proteomes" id="UP000033647"/>
    </source>
</evidence>
<feature type="compositionally biased region" description="Low complexity" evidence="1">
    <location>
        <begin position="595"/>
        <end position="605"/>
    </location>
</feature>
<dbReference type="OrthoDB" id="3919589at2759"/>
<proteinExistence type="predicted"/>
<organism evidence="2 3">
    <name type="scientific">Zymoseptoria brevis</name>
    <dbReference type="NCBI Taxonomy" id="1047168"/>
    <lineage>
        <taxon>Eukaryota</taxon>
        <taxon>Fungi</taxon>
        <taxon>Dikarya</taxon>
        <taxon>Ascomycota</taxon>
        <taxon>Pezizomycotina</taxon>
        <taxon>Dothideomycetes</taxon>
        <taxon>Dothideomycetidae</taxon>
        <taxon>Mycosphaerellales</taxon>
        <taxon>Mycosphaerellaceae</taxon>
        <taxon>Zymoseptoria</taxon>
    </lineage>
</organism>
<reference evidence="2 3" key="1">
    <citation type="submission" date="2015-03" db="EMBL/GenBank/DDBJ databases">
        <title>RNA-seq based gene annotation and comparative genomics of four Zymoseptoria species reveal species-specific pathogenicity related genes and transposable element activity.</title>
        <authorList>
            <person name="Grandaubert J."/>
            <person name="Bhattacharyya A."/>
            <person name="Stukenbrock E.H."/>
        </authorList>
    </citation>
    <scope>NUCLEOTIDE SEQUENCE [LARGE SCALE GENOMIC DNA]</scope>
    <source>
        <strain evidence="2 3">Zb18110</strain>
    </source>
</reference>
<feature type="compositionally biased region" description="Polar residues" evidence="1">
    <location>
        <begin position="105"/>
        <end position="117"/>
    </location>
</feature>
<feature type="compositionally biased region" description="Basic and acidic residues" evidence="1">
    <location>
        <begin position="741"/>
        <end position="753"/>
    </location>
</feature>
<feature type="region of interest" description="Disordered" evidence="1">
    <location>
        <begin position="170"/>
        <end position="208"/>
    </location>
</feature>
<name>A0A0F4G756_9PEZI</name>
<feature type="compositionally biased region" description="Pro residues" evidence="1">
    <location>
        <begin position="77"/>
        <end position="90"/>
    </location>
</feature>
<feature type="compositionally biased region" description="Basic and acidic residues" evidence="1">
    <location>
        <begin position="508"/>
        <end position="528"/>
    </location>
</feature>
<feature type="compositionally biased region" description="Low complexity" evidence="1">
    <location>
        <begin position="38"/>
        <end position="49"/>
    </location>
</feature>
<dbReference type="EMBL" id="LAFY01004326">
    <property type="protein sequence ID" value="KJX93201.1"/>
    <property type="molecule type" value="Genomic_DNA"/>
</dbReference>
<keyword evidence="3" id="KW-1185">Reference proteome</keyword>
<feature type="compositionally biased region" description="Acidic residues" evidence="1">
    <location>
        <begin position="729"/>
        <end position="740"/>
    </location>
</feature>
<protein>
    <submittedName>
        <fullName evidence="2">Uncharacterized protein</fullName>
    </submittedName>
</protein>
<feature type="compositionally biased region" description="Polar residues" evidence="1">
    <location>
        <begin position="443"/>
        <end position="452"/>
    </location>
</feature>
<dbReference type="Proteomes" id="UP000033647">
    <property type="component" value="Unassembled WGS sequence"/>
</dbReference>
<feature type="compositionally biased region" description="Polar residues" evidence="1">
    <location>
        <begin position="50"/>
        <end position="74"/>
    </location>
</feature>
<evidence type="ECO:0000313" key="2">
    <source>
        <dbReference type="EMBL" id="KJX93201.1"/>
    </source>
</evidence>